<proteinExistence type="predicted"/>
<organism evidence="1 2">
    <name type="scientific">Dubosiella muris</name>
    <dbReference type="NCBI Taxonomy" id="3038133"/>
    <lineage>
        <taxon>Bacteria</taxon>
        <taxon>Bacillati</taxon>
        <taxon>Bacillota</taxon>
        <taxon>Erysipelotrichia</taxon>
        <taxon>Erysipelotrichales</taxon>
        <taxon>Erysipelotrichaceae</taxon>
        <taxon>Dubosiella</taxon>
    </lineage>
</organism>
<name>A0AC61RAX0_9FIRM</name>
<protein>
    <submittedName>
        <fullName evidence="1">Methyltransferase domain-containing protein</fullName>
    </submittedName>
</protein>
<gene>
    <name evidence="1" type="ORF">E5336_00575</name>
</gene>
<reference evidence="1" key="1">
    <citation type="submission" date="2019-04" db="EMBL/GenBank/DDBJ databases">
        <title>Microbes associate with the intestines of laboratory mice.</title>
        <authorList>
            <person name="Navarre W."/>
            <person name="Wong E."/>
            <person name="Huang K."/>
            <person name="Tropini C."/>
            <person name="Ng K."/>
            <person name="Yu B."/>
        </authorList>
    </citation>
    <scope>NUCLEOTIDE SEQUENCE</scope>
    <source>
        <strain evidence="1">NM09_H32</strain>
    </source>
</reference>
<dbReference type="EMBL" id="SRYG01000001">
    <property type="protein sequence ID" value="TGY67304.1"/>
    <property type="molecule type" value="Genomic_DNA"/>
</dbReference>
<comment type="caution">
    <text evidence="1">The sequence shown here is derived from an EMBL/GenBank/DDBJ whole genome shotgun (WGS) entry which is preliminary data.</text>
</comment>
<evidence type="ECO:0000313" key="1">
    <source>
        <dbReference type="EMBL" id="TGY67304.1"/>
    </source>
</evidence>
<accession>A0AC61RAX0</accession>
<keyword evidence="1" id="KW-0489">Methyltransferase</keyword>
<dbReference type="Proteomes" id="UP000308836">
    <property type="component" value="Unassembled WGS sequence"/>
</dbReference>
<evidence type="ECO:0000313" key="2">
    <source>
        <dbReference type="Proteomes" id="UP000308836"/>
    </source>
</evidence>
<keyword evidence="2" id="KW-1185">Reference proteome</keyword>
<keyword evidence="1" id="KW-0808">Transferase</keyword>
<sequence length="194" mass="21928">MAHYFTNDDVKDRPFDIGFEIDGRSFTLHSNQGVFSKDKLDEGTRLLLETVLDHETDPRSILDLGCGIGVVGVVLQSRYHTDMTMIDINARAVQLAKANMEKYGLKARVEAQDGIQTGVFDCIVFNPPIRIGKPAMYALLDSCVEHLSEHGRLWLVMRKQHGAPSAVKHFEEAGCRVERVTRDKGYWILLVRKK</sequence>